<feature type="binding site" evidence="1">
    <location>
        <position position="60"/>
    </location>
    <ligand>
        <name>substrate</name>
    </ligand>
</feature>
<dbReference type="SUPFAM" id="SSF53254">
    <property type="entry name" value="Phosphoglycerate mutase-like"/>
    <property type="match status" value="1"/>
</dbReference>
<dbReference type="Gene3D" id="1.10.3620.10">
    <property type="entry name" value="YdcF like domain"/>
    <property type="match status" value="1"/>
</dbReference>
<dbReference type="RefSeq" id="WP_005610593.1">
    <property type="nucleotide sequence ID" value="NZ_CP102292.1"/>
</dbReference>
<evidence type="ECO:0000313" key="2">
    <source>
        <dbReference type="EMBL" id="EDY33373.1"/>
    </source>
</evidence>
<dbReference type="GO" id="GO:0005737">
    <property type="term" value="C:cytoplasm"/>
    <property type="evidence" value="ECO:0007669"/>
    <property type="project" value="TreeGrafter"/>
</dbReference>
<keyword evidence="3" id="KW-1185">Reference proteome</keyword>
<dbReference type="GeneID" id="87803002"/>
<dbReference type="eggNOG" id="COG1434">
    <property type="taxonomic scope" value="Bacteria"/>
</dbReference>
<dbReference type="Gene3D" id="3.40.50.1240">
    <property type="entry name" value="Phosphoglycerate mutase-like"/>
    <property type="match status" value="1"/>
</dbReference>
<proteinExistence type="predicted"/>
<dbReference type="AlphaFoldDB" id="B5CN27"/>
<reference evidence="2 3" key="1">
    <citation type="submission" date="2008-08" db="EMBL/GenBank/DDBJ databases">
        <title>Draft genome sequence of Ruminococcus lactaris ATCC 29176.</title>
        <authorList>
            <person name="Sudarsanam P."/>
            <person name="Ley R."/>
            <person name="Guruge J."/>
            <person name="Turnbaugh P.J."/>
            <person name="Mahowald M."/>
            <person name="Liep D."/>
            <person name="Gordon J."/>
        </authorList>
    </citation>
    <scope>NUCLEOTIDE SEQUENCE [LARGE SCALE GENOMIC DNA]</scope>
    <source>
        <strain evidence="2 3">ATCC 29176</strain>
    </source>
</reference>
<dbReference type="InterPro" id="IPR014729">
    <property type="entry name" value="Rossmann-like_a/b/a_fold"/>
</dbReference>
<dbReference type="eggNOG" id="COG0406">
    <property type="taxonomic scope" value="Bacteria"/>
</dbReference>
<dbReference type="GO" id="GO:0016791">
    <property type="term" value="F:phosphatase activity"/>
    <property type="evidence" value="ECO:0007669"/>
    <property type="project" value="TreeGrafter"/>
</dbReference>
<evidence type="ECO:0000313" key="3">
    <source>
        <dbReference type="Proteomes" id="UP000003254"/>
    </source>
</evidence>
<dbReference type="HOGENOM" id="CLU_616608_0_0_9"/>
<name>B5CN27_9FIRM</name>
<gene>
    <name evidence="2" type="ORF">RUMLAC_00873</name>
</gene>
<dbReference type="PROSITE" id="PS00175">
    <property type="entry name" value="PG_MUTASE"/>
    <property type="match status" value="1"/>
</dbReference>
<comment type="caution">
    <text evidence="2">The sequence shown here is derived from an EMBL/GenBank/DDBJ whole genome shotgun (WGS) entry which is preliminary data.</text>
</comment>
<feature type="binding site" evidence="1">
    <location>
        <begin position="8"/>
        <end position="15"/>
    </location>
    <ligand>
        <name>substrate</name>
    </ligand>
</feature>
<sequence>MKTIFLMRHGETLFNVMDVNQGQCDSPLTENGINQALAAKEWFKNQKIHFDSVYSSTAERACDTAWLVSGMPYERKKGLKEIFLGTKEASPNSENPEYPYGDYFVQFGGEDLDAFTDRIYGAVREIAREDTGETILIVTHGMAMRRFLRAVGYRQEGTGFIGNCGIVQLQYEEDTFEVRKIINPAGTAQNINILGKFCGKRDVERLTSEQLQKKYGIAQADVMVLFGGSILAGGDILAEAIKEKIAKRYVIVGGVGHTTETLRQKVQNEYSQIRTENLSEAEVFSRYISEVYGCQADFLEKDSTNCGNNITYLLELLKENNLACESIILCQDATMQNRMDAGMKKYAPDIKIINFASYRAEVVQKEGRLSYIRPIHGMWDMDRYVQLLMGEIPRLTDDENGYGPKGKDFIAHVEIPEEVKKAFSELKEVYGEKTREADPHYASK</sequence>
<dbReference type="PANTHER" id="PTHR48100">
    <property type="entry name" value="BROAD-SPECIFICITY PHOSPHATASE YOR283W-RELATED"/>
    <property type="match status" value="1"/>
</dbReference>
<dbReference type="Proteomes" id="UP000003254">
    <property type="component" value="Unassembled WGS sequence"/>
</dbReference>
<dbReference type="InterPro" id="IPR050275">
    <property type="entry name" value="PGM_Phosphatase"/>
</dbReference>
<evidence type="ECO:0000256" key="1">
    <source>
        <dbReference type="PIRSR" id="PIRSR613078-2"/>
    </source>
</evidence>
<dbReference type="SMART" id="SM00855">
    <property type="entry name" value="PGAM"/>
    <property type="match status" value="1"/>
</dbReference>
<dbReference type="CDD" id="cd07067">
    <property type="entry name" value="HP_PGM_like"/>
    <property type="match status" value="1"/>
</dbReference>
<organism evidence="2 3">
    <name type="scientific">[Ruminococcus] lactaris ATCC 29176</name>
    <dbReference type="NCBI Taxonomy" id="471875"/>
    <lineage>
        <taxon>Bacteria</taxon>
        <taxon>Bacillati</taxon>
        <taxon>Bacillota</taxon>
        <taxon>Clostridia</taxon>
        <taxon>Lachnospirales</taxon>
        <taxon>Lachnospiraceae</taxon>
        <taxon>Mediterraneibacter</taxon>
    </lineage>
</organism>
<protein>
    <submittedName>
        <fullName evidence="2">Phosphoglycerate mutase family protein</fullName>
    </submittedName>
</protein>
<dbReference type="InterPro" id="IPR029033">
    <property type="entry name" value="His_PPase_superfam"/>
</dbReference>
<dbReference type="InterPro" id="IPR001345">
    <property type="entry name" value="PG/BPGM_mutase_AS"/>
</dbReference>
<dbReference type="Pfam" id="PF00300">
    <property type="entry name" value="His_Phos_1"/>
    <property type="match status" value="1"/>
</dbReference>
<dbReference type="InterPro" id="IPR013078">
    <property type="entry name" value="His_Pase_superF_clade-1"/>
</dbReference>
<dbReference type="Gene3D" id="3.40.50.620">
    <property type="entry name" value="HUPs"/>
    <property type="match status" value="1"/>
</dbReference>
<dbReference type="PANTHER" id="PTHR48100:SF5">
    <property type="entry name" value="HISTIDINE PHOSPHATASE FAMILY PROTEIN"/>
    <property type="match status" value="1"/>
</dbReference>
<dbReference type="EMBL" id="ABOU02000027">
    <property type="protein sequence ID" value="EDY33373.1"/>
    <property type="molecule type" value="Genomic_DNA"/>
</dbReference>
<reference evidence="2 3" key="2">
    <citation type="submission" date="2008-08" db="EMBL/GenBank/DDBJ databases">
        <authorList>
            <person name="Fulton L."/>
            <person name="Clifton S."/>
            <person name="Fulton B."/>
            <person name="Xu J."/>
            <person name="Minx P."/>
            <person name="Pepin K.H."/>
            <person name="Johnson M."/>
            <person name="Bhonagiri V."/>
            <person name="Nash W.E."/>
            <person name="Mardis E.R."/>
            <person name="Wilson R.K."/>
        </authorList>
    </citation>
    <scope>NUCLEOTIDE SEQUENCE [LARGE SCALE GENOMIC DNA]</scope>
    <source>
        <strain evidence="2 3">ATCC 29176</strain>
    </source>
</reference>
<accession>B5CN27</accession>